<dbReference type="SUPFAM" id="SSF82171">
    <property type="entry name" value="DPP6 N-terminal domain-like"/>
    <property type="match status" value="2"/>
</dbReference>
<keyword evidence="4" id="KW-1185">Reference proteome</keyword>
<dbReference type="Gene3D" id="2.120.10.30">
    <property type="entry name" value="TolB, C-terminal domain"/>
    <property type="match status" value="2"/>
</dbReference>
<evidence type="ECO:0000256" key="1">
    <source>
        <dbReference type="ARBA" id="ARBA00009820"/>
    </source>
</evidence>
<comment type="caution">
    <text evidence="3">The sequence shown here is derived from an EMBL/GenBank/DDBJ whole genome shotgun (WGS) entry which is preliminary data.</text>
</comment>
<organism evidence="3 4">
    <name type="scientific">Methanoculleus frigidifontis</name>
    <dbReference type="NCBI Taxonomy" id="2584085"/>
    <lineage>
        <taxon>Archaea</taxon>
        <taxon>Methanobacteriati</taxon>
        <taxon>Methanobacteriota</taxon>
        <taxon>Stenosarchaea group</taxon>
        <taxon>Methanomicrobia</taxon>
        <taxon>Methanomicrobiales</taxon>
        <taxon>Methanomicrobiaceae</taxon>
        <taxon>Methanoculleus</taxon>
    </lineage>
</organism>
<dbReference type="Pfam" id="PF07676">
    <property type="entry name" value="PD40"/>
    <property type="match status" value="4"/>
</dbReference>
<protein>
    <recommendedName>
        <fullName evidence="5">WD40-like Beta Propeller Repeat</fullName>
    </recommendedName>
</protein>
<evidence type="ECO:0000313" key="3">
    <source>
        <dbReference type="EMBL" id="MDN7023737.1"/>
    </source>
</evidence>
<reference evidence="3" key="1">
    <citation type="submission" date="2019-05" db="EMBL/GenBank/DDBJ databases">
        <title>Methanoculleus sp. FWC-SCC1, a methanogenic archaeon isolated from deep marine cold seep.</title>
        <authorList>
            <person name="Chen Y.-W."/>
            <person name="Chen S.-C."/>
            <person name="Teng N.-H."/>
            <person name="Lai M.-C."/>
        </authorList>
    </citation>
    <scope>NUCLEOTIDE SEQUENCE</scope>
    <source>
        <strain evidence="3">FWC-SCC1</strain>
    </source>
</reference>
<evidence type="ECO:0000313" key="4">
    <source>
        <dbReference type="Proteomes" id="UP001168338"/>
    </source>
</evidence>
<proteinExistence type="inferred from homology"/>
<sequence length="690" mass="73216">MVHHHRRPADGPGPRDDRRGHDGGRLPGIDRPRTSRPAVVLHGLHARRTCTGGDRRADGGEMRAYRGIWPAAVLIAVLLAAGCTGSGDLPQKDAVQGTQFDGWAGYPAISADGRFVGFVTAGEYIPTLWRVRSPGDIFLHDRESGETFSIVNTTDLREEYSSFTYPSLSSDGRYIAFEAIAPLPKNPYSMEAGNQSHQVCVVDRVTGEAELISRASDGTGGNSRSIDPVISAGGRFVTFSSWADNLVPGDTNGVVDVFVHDRETGETGRVSTASDGMQGNGESYPSWISGDGRWVVFASCADNLAFGDANGETDVFLHDRETGETSLVSHSPAGVQLIGPSVSPAISSDGSRIVFRSFAEENPPGTSPPVDIFVRDRASGRTTRITDYPPGTHASGWSRAPAVSADGRFVAFSSDASLTAGDANRREDVFVYDMQTGSTTLVSVASDRTPGNGTSGSPDISADGRYVTFVSEASNLVEGDTNGYADVFVHDRETGRTTLVSVANASGSVPMGVQPAGRYVVHWYNADGAEVRFDGEYQGTIDGTSLALEMDPAAPLVTRYSIRSEGSAAYTGCITAVPEPGETIDLFPQNIVTEPPPDAIGDDAGWYVIHPRDEGASVYVDGRYVGDGEVRVPANATAPPYEWFSVVDPDGSGYTVFLSAAPPPSGEVHYYPWVRSVPHRSPAPPAAVSG</sequence>
<dbReference type="EMBL" id="VCYH01000001">
    <property type="protein sequence ID" value="MDN7023737.1"/>
    <property type="molecule type" value="Genomic_DNA"/>
</dbReference>
<gene>
    <name evidence="3" type="ORF">FGU65_02300</name>
</gene>
<comment type="similarity">
    <text evidence="1">Belongs to the TolB family.</text>
</comment>
<accession>A0ABT8M725</accession>
<feature type="region of interest" description="Disordered" evidence="2">
    <location>
        <begin position="1"/>
        <end position="34"/>
    </location>
</feature>
<dbReference type="PANTHER" id="PTHR36842">
    <property type="entry name" value="PROTEIN TOLB HOMOLOG"/>
    <property type="match status" value="1"/>
</dbReference>
<evidence type="ECO:0000256" key="2">
    <source>
        <dbReference type="SAM" id="MobiDB-lite"/>
    </source>
</evidence>
<dbReference type="InterPro" id="IPR011659">
    <property type="entry name" value="WD40"/>
</dbReference>
<feature type="compositionally biased region" description="Basic and acidic residues" evidence="2">
    <location>
        <begin position="13"/>
        <end position="33"/>
    </location>
</feature>
<evidence type="ECO:0008006" key="5">
    <source>
        <dbReference type="Google" id="ProtNLM"/>
    </source>
</evidence>
<dbReference type="InterPro" id="IPR011042">
    <property type="entry name" value="6-blade_b-propeller_TolB-like"/>
</dbReference>
<name>A0ABT8M725_9EURY</name>
<dbReference type="Proteomes" id="UP001168338">
    <property type="component" value="Unassembled WGS sequence"/>
</dbReference>